<proteinExistence type="predicted"/>
<accession>A0ABS9ZRM3</accession>
<protein>
    <submittedName>
        <fullName evidence="1">DUF4302 domain-containing protein</fullName>
    </submittedName>
</protein>
<organism evidence="1 2">
    <name type="scientific">Pedobacter montanisoli</name>
    <dbReference type="NCBI Taxonomy" id="2923277"/>
    <lineage>
        <taxon>Bacteria</taxon>
        <taxon>Pseudomonadati</taxon>
        <taxon>Bacteroidota</taxon>
        <taxon>Sphingobacteriia</taxon>
        <taxon>Sphingobacteriales</taxon>
        <taxon>Sphingobacteriaceae</taxon>
        <taxon>Pedobacter</taxon>
    </lineage>
</organism>
<dbReference type="PROSITE" id="PS51257">
    <property type="entry name" value="PROKAR_LIPOPROTEIN"/>
    <property type="match status" value="1"/>
</dbReference>
<reference evidence="1" key="1">
    <citation type="submission" date="2022-03" db="EMBL/GenBank/DDBJ databases">
        <authorList>
            <person name="Woo C.Y."/>
        </authorList>
    </citation>
    <scope>NUCLEOTIDE SEQUENCE</scope>
    <source>
        <strain evidence="1">CYS-01</strain>
    </source>
</reference>
<comment type="caution">
    <text evidence="1">The sequence shown here is derived from an EMBL/GenBank/DDBJ whole genome shotgun (WGS) entry which is preliminary data.</text>
</comment>
<dbReference type="RefSeq" id="WP_243357636.1">
    <property type="nucleotide sequence ID" value="NZ_JALGBH010000001.1"/>
</dbReference>
<name>A0ABS9ZRM3_9SPHI</name>
<sequence>MRKNFIYAVMLLLGFTACRKTEVEDIFYASPEQRMADTLNFIRNELKTAQYGWKGGFATGLKGGYGFYFQFDADQNVSMLSDYSTTSGTDLKKSTYRVSPTNTPSLLFDTYNYISIMQDPVPGVAGGTAGQGYKSDIEFIYVGKKGDSLLFKGKKYSYPLTLIKLGKNEQQSYLNGGINSYKTNFAAAYNNNYMFSYLSGGQNGNLGVDIDYAGKIIKFSYVNASGSVTSIVTSPFYYTISALNLVRSYYVPYNGKLIKGLTYQGNKIQLIFTDDTTTELASQNSPLYKLDLVFDYNKTFKKLVAGDPIPGVTANVHIFDKVRELFLNSSPTRPINNMYFAFTNSTTAIFYISYTSGVNPFIASATYQYRREGNRLWLKRTGIDGGNNWNTRSAQVAPVDALFGTGDEREFVLDWAASSDISVKFPIGAIKSATNLNNMLYGRLGE</sequence>
<keyword evidence="2" id="KW-1185">Reference proteome</keyword>
<dbReference type="InterPro" id="IPR025396">
    <property type="entry name" value="DUF4302"/>
</dbReference>
<gene>
    <name evidence="1" type="ORF">MMF97_00875</name>
</gene>
<evidence type="ECO:0000313" key="2">
    <source>
        <dbReference type="Proteomes" id="UP001165460"/>
    </source>
</evidence>
<dbReference type="Pfam" id="PF14135">
    <property type="entry name" value="DUF4302"/>
    <property type="match status" value="1"/>
</dbReference>
<dbReference type="Proteomes" id="UP001165460">
    <property type="component" value="Unassembled WGS sequence"/>
</dbReference>
<evidence type="ECO:0000313" key="1">
    <source>
        <dbReference type="EMBL" id="MCJ0741240.1"/>
    </source>
</evidence>
<dbReference type="EMBL" id="JALGBH010000001">
    <property type="protein sequence ID" value="MCJ0741240.1"/>
    <property type="molecule type" value="Genomic_DNA"/>
</dbReference>